<organism evidence="5">
    <name type="scientific">Cacopsylla melanoneura</name>
    <dbReference type="NCBI Taxonomy" id="428564"/>
    <lineage>
        <taxon>Eukaryota</taxon>
        <taxon>Metazoa</taxon>
        <taxon>Ecdysozoa</taxon>
        <taxon>Arthropoda</taxon>
        <taxon>Hexapoda</taxon>
        <taxon>Insecta</taxon>
        <taxon>Pterygota</taxon>
        <taxon>Neoptera</taxon>
        <taxon>Paraneoptera</taxon>
        <taxon>Hemiptera</taxon>
        <taxon>Sternorrhyncha</taxon>
        <taxon>Psylloidea</taxon>
        <taxon>Psyllidae</taxon>
        <taxon>Psyllinae</taxon>
        <taxon>Cacopsylla</taxon>
    </lineage>
</organism>
<evidence type="ECO:0000256" key="1">
    <source>
        <dbReference type="ARBA" id="ARBA00007347"/>
    </source>
</evidence>
<dbReference type="Pfam" id="PF08583">
    <property type="entry name" value="Cmc1"/>
    <property type="match status" value="1"/>
</dbReference>
<dbReference type="PANTHER" id="PTHR22977:SF5">
    <property type="entry name" value="COX ASSEMBLY MITOCHONDRIAL PROTEIN HOMOLOG"/>
    <property type="match status" value="1"/>
</dbReference>
<proteinExistence type="inferred from homology"/>
<dbReference type="AlphaFoldDB" id="A0A8D8LM32"/>
<sequence>MPEDRPDTPDRPSRNLGPHGLGDPDDRFLRKIEKDVLVEKMMRDIARTEKCVELTEELEKCGREHGWKGVFNCRDQNNKMKECMGYWYKNDTFRQEVTELYLKERSNYRKTGLTKQMKQELEKQGYEVNIR</sequence>
<keyword evidence="3" id="KW-0496">Mitochondrion</keyword>
<evidence type="ECO:0000313" key="5">
    <source>
        <dbReference type="EMBL" id="CAG6613115.1"/>
    </source>
</evidence>
<dbReference type="PANTHER" id="PTHR22977">
    <property type="entry name" value="COX ASSEMBLY MITOCHONDRIAL PROTEIN"/>
    <property type="match status" value="1"/>
</dbReference>
<dbReference type="InterPro" id="IPR013892">
    <property type="entry name" value="Cyt_c_biogenesis_Cmc1-like"/>
</dbReference>
<feature type="region of interest" description="Disordered" evidence="4">
    <location>
        <begin position="1"/>
        <end position="26"/>
    </location>
</feature>
<reference evidence="5" key="1">
    <citation type="submission" date="2021-05" db="EMBL/GenBank/DDBJ databases">
        <authorList>
            <person name="Alioto T."/>
            <person name="Alioto T."/>
            <person name="Gomez Garrido J."/>
        </authorList>
    </citation>
    <scope>NUCLEOTIDE SEQUENCE</scope>
</reference>
<evidence type="ECO:0000256" key="2">
    <source>
        <dbReference type="ARBA" id="ARBA00023157"/>
    </source>
</evidence>
<evidence type="ECO:0000256" key="3">
    <source>
        <dbReference type="RuleBase" id="RU364104"/>
    </source>
</evidence>
<feature type="compositionally biased region" description="Basic and acidic residues" evidence="4">
    <location>
        <begin position="1"/>
        <end position="13"/>
    </location>
</feature>
<keyword evidence="2" id="KW-1015">Disulfide bond</keyword>
<name>A0A8D8LM32_9HEMI</name>
<comment type="subcellular location">
    <subcellularLocation>
        <location evidence="3">Mitochondrion</location>
    </subcellularLocation>
</comment>
<comment type="similarity">
    <text evidence="1 3">Belongs to the CMC family.</text>
</comment>
<evidence type="ECO:0000256" key="4">
    <source>
        <dbReference type="SAM" id="MobiDB-lite"/>
    </source>
</evidence>
<dbReference type="GO" id="GO:0005739">
    <property type="term" value="C:mitochondrion"/>
    <property type="evidence" value="ECO:0007669"/>
    <property type="project" value="UniProtKB-SubCell"/>
</dbReference>
<protein>
    <recommendedName>
        <fullName evidence="3">COX assembly mitochondrial protein</fullName>
    </recommendedName>
</protein>
<dbReference type="EMBL" id="HBUF01026659">
    <property type="protein sequence ID" value="CAG6613115.1"/>
    <property type="molecule type" value="Transcribed_RNA"/>
</dbReference>
<accession>A0A8D8LM32</accession>